<dbReference type="Gene3D" id="2.130.10.10">
    <property type="entry name" value="YVTN repeat-like/Quinoprotein amine dehydrogenase"/>
    <property type="match status" value="2"/>
</dbReference>
<dbReference type="PANTHER" id="PTHR22839:SF0">
    <property type="entry name" value="THO COMPLEX SUBUNIT 3"/>
    <property type="match status" value="1"/>
</dbReference>
<evidence type="ECO:0000313" key="6">
    <source>
        <dbReference type="Proteomes" id="UP000241769"/>
    </source>
</evidence>
<dbReference type="InterPro" id="IPR040132">
    <property type="entry name" value="Tex1/THOC3"/>
</dbReference>
<dbReference type="SUPFAM" id="SSF50978">
    <property type="entry name" value="WD40 repeat-like"/>
    <property type="match status" value="1"/>
</dbReference>
<evidence type="ECO:0000313" key="5">
    <source>
        <dbReference type="EMBL" id="PRP80542.1"/>
    </source>
</evidence>
<dbReference type="PROSITE" id="PS50082">
    <property type="entry name" value="WD_REPEATS_2"/>
    <property type="match status" value="3"/>
</dbReference>
<proteinExistence type="inferred from homology"/>
<feature type="repeat" description="WD" evidence="4">
    <location>
        <begin position="192"/>
        <end position="226"/>
    </location>
</feature>
<feature type="repeat" description="WD" evidence="4">
    <location>
        <begin position="68"/>
        <end position="110"/>
    </location>
</feature>
<dbReference type="AlphaFoldDB" id="A0A2P6N9B8"/>
<dbReference type="InterPro" id="IPR036322">
    <property type="entry name" value="WD40_repeat_dom_sf"/>
</dbReference>
<reference evidence="5 6" key="1">
    <citation type="journal article" date="2018" name="Genome Biol. Evol.">
        <title>Multiple Roots of Fruiting Body Formation in Amoebozoa.</title>
        <authorList>
            <person name="Hillmann F."/>
            <person name="Forbes G."/>
            <person name="Novohradska S."/>
            <person name="Ferling I."/>
            <person name="Riege K."/>
            <person name="Groth M."/>
            <person name="Westermann M."/>
            <person name="Marz M."/>
            <person name="Spaller T."/>
            <person name="Winckler T."/>
            <person name="Schaap P."/>
            <person name="Glockner G."/>
        </authorList>
    </citation>
    <scope>NUCLEOTIDE SEQUENCE [LARGE SCALE GENOMIC DNA]</scope>
    <source>
        <strain evidence="5 6">Jena</strain>
    </source>
</reference>
<dbReference type="Pfam" id="PF25174">
    <property type="entry name" value="Beta-prop_THOC3"/>
    <property type="match status" value="1"/>
</dbReference>
<dbReference type="PANTHER" id="PTHR22839">
    <property type="entry name" value="THO COMPLEX SUBUNIT 3 THO3"/>
    <property type="match status" value="1"/>
</dbReference>
<keyword evidence="6" id="KW-1185">Reference proteome</keyword>
<evidence type="ECO:0000256" key="1">
    <source>
        <dbReference type="ARBA" id="ARBA00022574"/>
    </source>
</evidence>
<name>A0A2P6N9B8_9EUKA</name>
<organism evidence="5 6">
    <name type="scientific">Planoprotostelium fungivorum</name>
    <dbReference type="NCBI Taxonomy" id="1890364"/>
    <lineage>
        <taxon>Eukaryota</taxon>
        <taxon>Amoebozoa</taxon>
        <taxon>Evosea</taxon>
        <taxon>Variosea</taxon>
        <taxon>Cavosteliida</taxon>
        <taxon>Cavosteliaceae</taxon>
        <taxon>Planoprotostelium</taxon>
    </lineage>
</organism>
<evidence type="ECO:0000256" key="4">
    <source>
        <dbReference type="PROSITE-ProRule" id="PRU00221"/>
    </source>
</evidence>
<dbReference type="PROSITE" id="PS00678">
    <property type="entry name" value="WD_REPEATS_1"/>
    <property type="match status" value="1"/>
</dbReference>
<comment type="similarity">
    <text evidence="3">Belongs to the THOC3 family.</text>
</comment>
<dbReference type="InterPro" id="IPR020472">
    <property type="entry name" value="WD40_PAC1"/>
</dbReference>
<comment type="caution">
    <text evidence="5">The sequence shown here is derived from an EMBL/GenBank/DDBJ whole genome shotgun (WGS) entry which is preliminary data.</text>
</comment>
<keyword evidence="1 4" id="KW-0853">WD repeat</keyword>
<dbReference type="STRING" id="1890364.A0A2P6N9B8"/>
<dbReference type="InterPro" id="IPR019775">
    <property type="entry name" value="WD40_repeat_CS"/>
</dbReference>
<accession>A0A2P6N9B8</accession>
<dbReference type="PROSITE" id="PS50294">
    <property type="entry name" value="WD_REPEATS_REGION"/>
    <property type="match status" value="3"/>
</dbReference>
<dbReference type="InterPro" id="IPR001680">
    <property type="entry name" value="WD40_rpt"/>
</dbReference>
<gene>
    <name evidence="5" type="ORF">PROFUN_11855</name>
</gene>
<protein>
    <submittedName>
        <fullName evidence="5">THO complex subunit 3</fullName>
    </submittedName>
</protein>
<dbReference type="EMBL" id="MDYQ01000145">
    <property type="protein sequence ID" value="PRP80542.1"/>
    <property type="molecule type" value="Genomic_DNA"/>
</dbReference>
<dbReference type="InParanoid" id="A0A2P6N9B8"/>
<evidence type="ECO:0000256" key="2">
    <source>
        <dbReference type="ARBA" id="ARBA00022737"/>
    </source>
</evidence>
<feature type="repeat" description="WD" evidence="4">
    <location>
        <begin position="23"/>
        <end position="57"/>
    </location>
</feature>
<dbReference type="Proteomes" id="UP000241769">
    <property type="component" value="Unassembled WGS sequence"/>
</dbReference>
<dbReference type="OrthoDB" id="340259at2759"/>
<sequence length="309" mass="33944">MTTKELTNEEAKKLFSKVYARDLSGHSDKVRCIDWNNTGTKIASSSTDRTAKIWSFDPVRGSTKDLTLSGHTDNVSVVRWSPQQDNVLCTISEDKTLKLWDSKTGKCTKTLPTGGGLLNMAWSNDGNYIVTGSKEDHMYLVDTRKGEIVTDKKLGFEVNELMWSKDGKFFFACSGSGNIEVISPDMTILKGFKAHTDTIYTIDGDPTGRYFAAGSADSLVSLWDTEDYICLKCFDAGHGGVVTSLSFSSRGQFIAASEENGLNIFSVENGEILHTIPVSRSPSVSWHPKELVLGYASSSSIKLFGLKDR</sequence>
<keyword evidence="2" id="KW-0677">Repeat</keyword>
<dbReference type="CDD" id="cd00200">
    <property type="entry name" value="WD40"/>
    <property type="match status" value="1"/>
</dbReference>
<dbReference type="FunCoup" id="A0A2P6N9B8">
    <property type="interactions" value="661"/>
</dbReference>
<dbReference type="GO" id="GO:0006406">
    <property type="term" value="P:mRNA export from nucleus"/>
    <property type="evidence" value="ECO:0007669"/>
    <property type="project" value="InterPro"/>
</dbReference>
<evidence type="ECO:0000256" key="3">
    <source>
        <dbReference type="ARBA" id="ARBA00046343"/>
    </source>
</evidence>
<dbReference type="PRINTS" id="PR00320">
    <property type="entry name" value="GPROTEINBRPT"/>
</dbReference>
<dbReference type="SMART" id="SM00320">
    <property type="entry name" value="WD40"/>
    <property type="match status" value="7"/>
</dbReference>
<dbReference type="InterPro" id="IPR015943">
    <property type="entry name" value="WD40/YVTN_repeat-like_dom_sf"/>
</dbReference>
<dbReference type="GO" id="GO:0000445">
    <property type="term" value="C:THO complex part of transcription export complex"/>
    <property type="evidence" value="ECO:0007669"/>
    <property type="project" value="TreeGrafter"/>
</dbReference>